<feature type="compositionally biased region" description="Basic and acidic residues" evidence="1">
    <location>
        <begin position="200"/>
        <end position="217"/>
    </location>
</feature>
<feature type="transmembrane region" description="Helical" evidence="2">
    <location>
        <begin position="12"/>
        <end position="36"/>
    </location>
</feature>
<reference evidence="3 4" key="1">
    <citation type="submission" date="2017-06" db="EMBL/GenBank/DDBJ databases">
        <title>Ant-infecting Ophiocordyceps genomes reveal a high diversity of potential behavioral manipulation genes and a possible major role for enterotoxins.</title>
        <authorList>
            <person name="De Bekker C."/>
            <person name="Evans H.C."/>
            <person name="Brachmann A."/>
            <person name="Hughes D.P."/>
        </authorList>
    </citation>
    <scope>NUCLEOTIDE SEQUENCE [LARGE SCALE GENOMIC DNA]</scope>
    <source>
        <strain evidence="3 4">Map16</strain>
    </source>
</reference>
<accession>A0A2C5Z347</accession>
<evidence type="ECO:0000256" key="2">
    <source>
        <dbReference type="SAM" id="Phobius"/>
    </source>
</evidence>
<feature type="transmembrane region" description="Helical" evidence="2">
    <location>
        <begin position="48"/>
        <end position="72"/>
    </location>
</feature>
<dbReference type="EMBL" id="NJES01000330">
    <property type="protein sequence ID" value="PHH73611.1"/>
    <property type="molecule type" value="Genomic_DNA"/>
</dbReference>
<feature type="compositionally biased region" description="Basic and acidic residues" evidence="1">
    <location>
        <begin position="1371"/>
        <end position="1380"/>
    </location>
</feature>
<sequence length="1391" mass="145846">MDYFFWNSETDSYAWLMVVLAYELLLSLLVTAGSFARLVSSKAILGSLFMGLATARIAVATIQLLLVSLPLVSRLVSLAFVAYQLLEWTGSRPVLVAFVFLLYGMGVDVVRPIPAGSVDACCILAAEILVALAMCLHPNVGSTELPPMVEMAAKALAGRVAVWLSKAMLVISKTIVMVDAGTSTDDLAGSEEDVDTNTPDELKAQRDRLPGPEERKRLQSQLPESLQRLIRERDDNRVNLEDQVRLRNLELIIADNLSAYEAILNAAPRRSVPCQDFPAAAYRLRSSSRPSRRVPVVDRVRKGLDPRPVFRTNNASDPESSQEQEGEAPMAVVLERSSDQDGAAVVAMAANMPESPMGSGGEAAVGADNAEPKLSYEGAGDAEEATDQTANMPEVGWGSGGEVAHVVANMPESFVRRGGEVVLDAAVPESSQGEDGFEPETSYEGDGEKVAAANMPEVRLGSGGEVALEVANMPESLVGRGGEVAGDQAANMPESPLGSGGEVAVDNAANMPESPMGSGGEVTVGVVVADPETPQGEDGVASAVIDLTVGEPETPRGEDGETVLESFAHALPEGPYGQEVREAFGKVHDASEAEVAWGGTEPESSYEQDGEEMFWVAGEAEPAEADISAEESNMEEGEDVATGMEVEAFLEEGTQPEALGGVNGGWPLNSPLATTTGTDVEVDMVDAGDSLEPKLSPDGAGRGANRHRRVRFASPEVASQSQPMTGLQSCAAGSDAESSMEWEATVGPEIAAGGSSIEADVVGMPMDLDTTYSFFNPPADSRGFVGEDVESDSDDAWDEDCWTQEEELDQGGYVGQAIEDGTLAMLRAAFDSLTLGDVEEEDAVMAGGPEAVLEAASGGCRETAPQSYDPATEELQPLIDWLWANEVVPDAEQLQVVGSAADEDEPATQESGYYDEALLEALTLEGTLYDQVPAEAEQAVEAAREPAVAPHTGDISQGVTAGISTTDAGPDGQHAVPAVSAHSLTTTDAGEVPWSAEELGAMDDLERDILAAFDEVDAQAATAFWDGQESNPGFGLPGGMAASFWTPEPITSAATQALEEAHATRDTPQNVVREGEDSGERPASPDAIAKRKKLQPRSRLRGREPQSSEPLFASTAPPAASADNNLPLFGSGEGAAPAEGVDNHPGPEDDSSIPIDPRLWDTFPGGGVTDEPGQPSRPDNSVVSETLRADPDSIRRRVSQGGPAYGDNALSAGVSSTPQAVGRAEDGARSDLGGGLLMPGGIERLGRAPAFASPRQSPPAPPTTPATLHAGQVTAQSSAAGAQSRGDAGNLQRRAKALQAKKPSLFHQKGRAAPSTAYGTRAPGSAAKDRNYRSVPAPEDDGVAMQVDDGQGSGVGQPPARELTLIPIAQVKERPPHQERQEEEEEVSEEE</sequence>
<keyword evidence="4" id="KW-1185">Reference proteome</keyword>
<dbReference type="STRING" id="2004952.A0A2C5Z347"/>
<feature type="region of interest" description="Disordered" evidence="1">
    <location>
        <begin position="305"/>
        <end position="328"/>
    </location>
</feature>
<evidence type="ECO:0000256" key="1">
    <source>
        <dbReference type="SAM" id="MobiDB-lite"/>
    </source>
</evidence>
<dbReference type="OrthoDB" id="4928267at2759"/>
<feature type="region of interest" description="Disordered" evidence="1">
    <location>
        <begin position="186"/>
        <end position="222"/>
    </location>
</feature>
<feature type="compositionally biased region" description="Basic residues" evidence="1">
    <location>
        <begin position="1090"/>
        <end position="1100"/>
    </location>
</feature>
<name>A0A2C5Z347_9HYPO</name>
<dbReference type="Proteomes" id="UP000226431">
    <property type="component" value="Unassembled WGS sequence"/>
</dbReference>
<feature type="compositionally biased region" description="Acidic residues" evidence="1">
    <location>
        <begin position="1381"/>
        <end position="1391"/>
    </location>
</feature>
<proteinExistence type="predicted"/>
<feature type="region of interest" description="Disordered" evidence="1">
    <location>
        <begin position="1060"/>
        <end position="1391"/>
    </location>
</feature>
<gene>
    <name evidence="3" type="ORF">CDD80_3703</name>
</gene>
<organism evidence="3 4">
    <name type="scientific">Ophiocordyceps camponoti-rufipedis</name>
    <dbReference type="NCBI Taxonomy" id="2004952"/>
    <lineage>
        <taxon>Eukaryota</taxon>
        <taxon>Fungi</taxon>
        <taxon>Dikarya</taxon>
        <taxon>Ascomycota</taxon>
        <taxon>Pezizomycotina</taxon>
        <taxon>Sordariomycetes</taxon>
        <taxon>Hypocreomycetidae</taxon>
        <taxon>Hypocreales</taxon>
        <taxon>Ophiocordycipitaceae</taxon>
        <taxon>Ophiocordyceps</taxon>
    </lineage>
</organism>
<protein>
    <submittedName>
        <fullName evidence="3">Uncharacterized protein</fullName>
    </submittedName>
</protein>
<keyword evidence="2" id="KW-0472">Membrane</keyword>
<feature type="compositionally biased region" description="Low complexity" evidence="1">
    <location>
        <begin position="1270"/>
        <end position="1289"/>
    </location>
</feature>
<evidence type="ECO:0000313" key="3">
    <source>
        <dbReference type="EMBL" id="PHH73611.1"/>
    </source>
</evidence>
<comment type="caution">
    <text evidence="3">The sequence shown here is derived from an EMBL/GenBank/DDBJ whole genome shotgun (WGS) entry which is preliminary data.</text>
</comment>
<keyword evidence="2" id="KW-1133">Transmembrane helix</keyword>
<keyword evidence="2" id="KW-0812">Transmembrane</keyword>
<evidence type="ECO:0000313" key="4">
    <source>
        <dbReference type="Proteomes" id="UP000226431"/>
    </source>
</evidence>